<evidence type="ECO:0000313" key="1">
    <source>
        <dbReference type="EMBL" id="KFJ42204.1"/>
    </source>
</evidence>
<reference evidence="1 2" key="1">
    <citation type="submission" date="2014-04" db="EMBL/GenBank/DDBJ databases">
        <authorList>
            <person name="Bishop-Lilly K.A."/>
            <person name="Broomall S.M."/>
            <person name="Chain P.S."/>
            <person name="Chertkov O."/>
            <person name="Coyne S.R."/>
            <person name="Daligault H.E."/>
            <person name="Davenport K.W."/>
            <person name="Erkkila T."/>
            <person name="Frey K.G."/>
            <person name="Gibbons H.S."/>
            <person name="Gu W."/>
            <person name="Jaissle J."/>
            <person name="Johnson S.L."/>
            <person name="Koroleva G.I."/>
            <person name="Ladner J.T."/>
            <person name="Lo C.-C."/>
            <person name="Minogue T.D."/>
            <person name="Munk C."/>
            <person name="Palacios G.F."/>
            <person name="Redden C.L."/>
            <person name="Rosenzweig C.N."/>
            <person name="Scholz M.B."/>
            <person name="Teshima H."/>
            <person name="Xu Y."/>
        </authorList>
    </citation>
    <scope>NUCLEOTIDE SEQUENCE [LARGE SCALE GENOMIC DNA]</scope>
    <source>
        <strain evidence="1 2">FAJ</strain>
    </source>
</reference>
<name>A0AAW3DAB2_9GAMM</name>
<dbReference type="EMBL" id="JOUE01000006">
    <property type="protein sequence ID" value="KFJ42204.1"/>
    <property type="molecule type" value="Genomic_DNA"/>
</dbReference>
<sequence length="49" mass="5694">MKNYRYQGYNGHSGSLLPTQVNQTNVDILYETQDAVEIARYKLVFRALD</sequence>
<accession>A0AAW3DAB2</accession>
<organism evidence="1 2">
    <name type="scientific">Francisella philomiragia</name>
    <dbReference type="NCBI Taxonomy" id="28110"/>
    <lineage>
        <taxon>Bacteria</taxon>
        <taxon>Pseudomonadati</taxon>
        <taxon>Pseudomonadota</taxon>
        <taxon>Gammaproteobacteria</taxon>
        <taxon>Thiotrichales</taxon>
        <taxon>Francisellaceae</taxon>
        <taxon>Francisella</taxon>
    </lineage>
</organism>
<gene>
    <name evidence="1" type="ORF">DR78_758</name>
</gene>
<dbReference type="Proteomes" id="UP000029117">
    <property type="component" value="Unassembled WGS sequence"/>
</dbReference>
<dbReference type="AlphaFoldDB" id="A0AAW3DAB2"/>
<proteinExistence type="predicted"/>
<protein>
    <submittedName>
        <fullName evidence="1">Uncharacterized protein</fullName>
    </submittedName>
</protein>
<evidence type="ECO:0000313" key="2">
    <source>
        <dbReference type="Proteomes" id="UP000029117"/>
    </source>
</evidence>
<dbReference type="RefSeq" id="WP_155269610.1">
    <property type="nucleotide sequence ID" value="NZ_JACTRV010000004.1"/>
</dbReference>
<comment type="caution">
    <text evidence="1">The sequence shown here is derived from an EMBL/GenBank/DDBJ whole genome shotgun (WGS) entry which is preliminary data.</text>
</comment>